<evidence type="ECO:0000259" key="11">
    <source>
        <dbReference type="Pfam" id="PF23387"/>
    </source>
</evidence>
<evidence type="ECO:0000256" key="4">
    <source>
        <dbReference type="ARBA" id="ARBA00022737"/>
    </source>
</evidence>
<dbReference type="InterPro" id="IPR015943">
    <property type="entry name" value="WD40/YVTN_repeat-like_dom_sf"/>
</dbReference>
<feature type="compositionally biased region" description="Gly residues" evidence="9">
    <location>
        <begin position="1250"/>
        <end position="1260"/>
    </location>
</feature>
<name>G0QYA3_ICHMU</name>
<evidence type="ECO:0000256" key="5">
    <source>
        <dbReference type="ARBA" id="ARBA00022803"/>
    </source>
</evidence>
<dbReference type="PANTHER" id="PTHR15722:SF2">
    <property type="entry name" value="INTRAFLAGELLAR TRANSPORT PROTEIN 172 HOMOLOG"/>
    <property type="match status" value="1"/>
</dbReference>
<evidence type="ECO:0000259" key="12">
    <source>
        <dbReference type="Pfam" id="PF24762"/>
    </source>
</evidence>
<dbReference type="InParanoid" id="G0QYA3"/>
<dbReference type="SUPFAM" id="SSF69322">
    <property type="entry name" value="Tricorn protease domain 2"/>
    <property type="match status" value="1"/>
</dbReference>
<protein>
    <submittedName>
        <fullName evidence="13">Intraflagellar transport protein, putative</fullName>
    </submittedName>
</protein>
<dbReference type="Pfam" id="PF23387">
    <property type="entry name" value="TPR_IFT80_172"/>
    <property type="match status" value="1"/>
</dbReference>
<dbReference type="EMBL" id="GL984105">
    <property type="protein sequence ID" value="EGR29807.1"/>
    <property type="molecule type" value="Genomic_DNA"/>
</dbReference>
<keyword evidence="6" id="KW-0969">Cilium</keyword>
<dbReference type="SMART" id="SM00320">
    <property type="entry name" value="WD40"/>
    <property type="match status" value="5"/>
</dbReference>
<keyword evidence="7" id="KW-0966">Cell projection</keyword>
<feature type="region of interest" description="Disordered" evidence="9">
    <location>
        <begin position="1247"/>
        <end position="1266"/>
    </location>
</feature>
<dbReference type="eggNOG" id="KOG3616">
    <property type="taxonomic scope" value="Eukaryota"/>
</dbReference>
<evidence type="ECO:0000313" key="14">
    <source>
        <dbReference type="Proteomes" id="UP000008983"/>
    </source>
</evidence>
<organism evidence="13 14">
    <name type="scientific">Ichthyophthirius multifiliis</name>
    <name type="common">White spot disease agent</name>
    <name type="synonym">Ich</name>
    <dbReference type="NCBI Taxonomy" id="5932"/>
    <lineage>
        <taxon>Eukaryota</taxon>
        <taxon>Sar</taxon>
        <taxon>Alveolata</taxon>
        <taxon>Ciliophora</taxon>
        <taxon>Intramacronucleata</taxon>
        <taxon>Oligohymenophorea</taxon>
        <taxon>Hymenostomatida</taxon>
        <taxon>Ophryoglenina</taxon>
        <taxon>Ichthyophthirius</taxon>
    </lineage>
</organism>
<dbReference type="OrthoDB" id="2186662at2759"/>
<feature type="domain" description="IF140/IFT172/WDR19 TPR" evidence="12">
    <location>
        <begin position="796"/>
        <end position="937"/>
    </location>
</feature>
<keyword evidence="5" id="KW-0802">TPR repeat</keyword>
<keyword evidence="14" id="KW-1185">Reference proteome</keyword>
<dbReference type="RefSeq" id="XP_004031043.1">
    <property type="nucleotide sequence ID" value="XM_004030995.1"/>
</dbReference>
<dbReference type="Gene3D" id="2.130.10.10">
    <property type="entry name" value="YVTN repeat-like/Quinoprotein amine dehydrogenase"/>
    <property type="match status" value="2"/>
</dbReference>
<dbReference type="SUPFAM" id="SSF48452">
    <property type="entry name" value="TPR-like"/>
    <property type="match status" value="2"/>
</dbReference>
<proteinExistence type="inferred from homology"/>
<dbReference type="Pfam" id="PF23335">
    <property type="entry name" value="Beta-prop_IFT80_2nd"/>
    <property type="match status" value="1"/>
</dbReference>
<evidence type="ECO:0000256" key="2">
    <source>
        <dbReference type="ARBA" id="ARBA00022473"/>
    </source>
</evidence>
<keyword evidence="3" id="KW-0853">WD repeat</keyword>
<dbReference type="GO" id="GO:0005930">
    <property type="term" value="C:axoneme"/>
    <property type="evidence" value="ECO:0007669"/>
    <property type="project" value="TreeGrafter"/>
</dbReference>
<dbReference type="Proteomes" id="UP000008983">
    <property type="component" value="Unassembled WGS sequence"/>
</dbReference>
<evidence type="ECO:0000313" key="13">
    <source>
        <dbReference type="EMBL" id="EGR29807.1"/>
    </source>
</evidence>
<dbReference type="SUPFAM" id="SSF50978">
    <property type="entry name" value="WD40 repeat-like"/>
    <property type="match status" value="1"/>
</dbReference>
<evidence type="ECO:0000256" key="1">
    <source>
        <dbReference type="ARBA" id="ARBA00004138"/>
    </source>
</evidence>
<dbReference type="GeneID" id="14905918"/>
<dbReference type="InterPro" id="IPR056168">
    <property type="entry name" value="TPR_IF140/IFT172/WDR19"/>
</dbReference>
<dbReference type="InterPro" id="IPR001680">
    <property type="entry name" value="WD40_rpt"/>
</dbReference>
<dbReference type="Pfam" id="PF24762">
    <property type="entry name" value="TPR_IF140-IFT172"/>
    <property type="match status" value="1"/>
</dbReference>
<dbReference type="FunFam" id="1.25.40.470:FF:000008">
    <property type="entry name" value="Intraflagellar transport protein 172 homolog"/>
    <property type="match status" value="1"/>
</dbReference>
<evidence type="ECO:0000256" key="9">
    <source>
        <dbReference type="SAM" id="MobiDB-lite"/>
    </source>
</evidence>
<dbReference type="Gene3D" id="1.25.40.10">
    <property type="entry name" value="Tetratricopeptide repeat domain"/>
    <property type="match status" value="1"/>
</dbReference>
<evidence type="ECO:0000256" key="3">
    <source>
        <dbReference type="ARBA" id="ARBA00022574"/>
    </source>
</evidence>
<dbReference type="PANTHER" id="PTHR15722">
    <property type="entry name" value="IFT140/172-RELATED"/>
    <property type="match status" value="1"/>
</dbReference>
<dbReference type="InterPro" id="IPR036322">
    <property type="entry name" value="WD40_repeat_dom_sf"/>
</dbReference>
<reference evidence="13 14" key="1">
    <citation type="submission" date="2011-07" db="EMBL/GenBank/DDBJ databases">
        <authorList>
            <person name="Coyne R."/>
            <person name="Brami D."/>
            <person name="Johnson J."/>
            <person name="Hostetler J."/>
            <person name="Hannick L."/>
            <person name="Clark T."/>
            <person name="Cassidy-Hanley D."/>
            <person name="Inman J."/>
        </authorList>
    </citation>
    <scope>NUCLEOTIDE SEQUENCE [LARGE SCALE GENOMIC DNA]</scope>
    <source>
        <strain evidence="13 14">G5</strain>
    </source>
</reference>
<dbReference type="Gene3D" id="1.25.40.470">
    <property type="match status" value="4"/>
</dbReference>
<keyword evidence="2" id="KW-0217">Developmental protein</keyword>
<dbReference type="OMA" id="LKRTIWQ"/>
<evidence type="ECO:0000259" key="10">
    <source>
        <dbReference type="Pfam" id="PF23335"/>
    </source>
</evidence>
<evidence type="ECO:0000256" key="6">
    <source>
        <dbReference type="ARBA" id="ARBA00023069"/>
    </source>
</evidence>
<dbReference type="InterPro" id="IPR011990">
    <property type="entry name" value="TPR-like_helical_dom_sf"/>
</dbReference>
<feature type="domain" description="IFT80 second beta-propeller" evidence="10">
    <location>
        <begin position="452"/>
        <end position="541"/>
    </location>
</feature>
<evidence type="ECO:0000256" key="7">
    <source>
        <dbReference type="ARBA" id="ARBA00023273"/>
    </source>
</evidence>
<dbReference type="GO" id="GO:0036064">
    <property type="term" value="C:ciliary basal body"/>
    <property type="evidence" value="ECO:0007669"/>
    <property type="project" value="TreeGrafter"/>
</dbReference>
<dbReference type="InterPro" id="IPR056157">
    <property type="entry name" value="TPR_IFT80_172_dom"/>
</dbReference>
<accession>G0QYA3</accession>
<dbReference type="GO" id="GO:0030992">
    <property type="term" value="C:intraciliary transport particle B"/>
    <property type="evidence" value="ECO:0007669"/>
    <property type="project" value="TreeGrafter"/>
</dbReference>
<dbReference type="GO" id="GO:0042073">
    <property type="term" value="P:intraciliary transport"/>
    <property type="evidence" value="ECO:0007669"/>
    <property type="project" value="TreeGrafter"/>
</dbReference>
<comment type="subcellular location">
    <subcellularLocation>
        <location evidence="1">Cell projection</location>
        <location evidence="1">Cilium</location>
    </subcellularLocation>
</comment>
<gene>
    <name evidence="13" type="ORF">IMG5_148350</name>
</gene>
<dbReference type="FunFam" id="2.130.10.10:FF:003383">
    <property type="entry name" value="Uncharacterized protein"/>
    <property type="match status" value="1"/>
</dbReference>
<dbReference type="STRING" id="857967.G0QYA3"/>
<evidence type="ECO:0000256" key="8">
    <source>
        <dbReference type="ARBA" id="ARBA00038130"/>
    </source>
</evidence>
<keyword evidence="4" id="KW-0677">Repeat</keyword>
<feature type="domain" description="IFT80/172/WDR35 TPR" evidence="11">
    <location>
        <begin position="618"/>
        <end position="717"/>
    </location>
</feature>
<dbReference type="InterPro" id="IPR056456">
    <property type="entry name" value="Beta-prop_IFT80_2nd"/>
</dbReference>
<sequence length="1728" mass="198155">MQLRYFGNLIPPVDGMQKISSVSWAPNGKRLAVCTAERVVHIFDEQGNKKDKFPTKPSDKGQKTYVVRQIAFSPDSDKIAIAQSDNIVFIYKVGKEWGDKKSICNKFPTSSSVTTLTWPHGRQGEVIFGLAEGKVRAGIVRTNKSQVVYSTESYVVSLASSRDGESVVSGHLDGSIYAYHIESQTTQKVITHHSIPYALGWGEQIVAAGNDAKVSFYDLNGNLLQRFDYNNDDKIKEFTFAAFNPAGDTVVLGNYNRFYIYNYNQRRGQWEEIGIKHIENYYTVTALGWKNDGSKLVTGSLCGSVDWYDASMKKINYKGKFELNYVSPSQIVIKSLNSGKKSVVRSNLAGEINKINIFQDKFAVANTHETIIVADLETDKQSEIPWRNDGKEKYDFSNPGVCMIYSGGELTLLEFGNNEPLGNCRTEHMKSNLISARLNYTGNKQTKMIAYLLDMQTIYIQDLSNNTTVAQILHDSKIDFIELNAHANKLLFRDKKRQLYLFNIKSQMKNTLLSYCSYAQWVPDSEVVVAQNRQNLCVWYSIENPDKVTIYNIKGDVESIERNQGKTEVIVNDGGNPVAYSLDESLIEFGFAIESEDLEKAATILDPLEMNADTEANWKTLAKFALQQQNIMVAEHCYAALGDICKAAYLRKINKLIHENKEGMENYKVQAKLAILDKQFHRAEAILLDHDEVEEAMEMYQELHKWDESIKIAEKKNHPQIKELKENYYMWLIQTKQEAKAAEVKEGEGQLLKAIELYLQGNLPAKAAYVVFNYNTSFPQEVLENIAKALCGAGMYERAGEFYEQMEQFKKALEMYINGNSYKKAIDLAKKVDAKLVVQLEEKCGDWLVSQKQTENAVNHYIEAGCYQKAIEASINSRQWSKSIQLLQHQSPEVARPFYKQIAKHYSDVRQYDFAEKYYLKAGLPVDAFEMYAKASKWDHALKVARENLPENEIVNLYVKQGQKFQQQGMLKEAGKLYCTVDEYDRAIDMYQKSEQYESVIRIISKYRPKQLKDAHMQIGQRLQKIGNYKQAEHHYIEAGAWNVAVEMYQQNKAWEDAVRCCKLYGSDKETCELAKQWAEILGPDAGMKILLKYNLIDALIEYLCDRKEFEEAFKMTSKAIHKKPDVHLKYAFELEDTKRYKEAEENFIKAGKPEEAINMYEHLGDFQAALQVAKIHQKQNIGMILMNQARVFIEKREYKKAENCFIQAKKPELAVKMYKDINNFQEAFRVAKKDAPHLVQELNQQFNQGGSGGQQGGNQGPLSGEDLIRSAKVSEECRDYSKAIDSYLDVTVDNFDDQEIIEKVWNRAIQLAQNNCKERLTEVVKIVAKRLRDLGKFKNAANLYENYSMFKEAVACHVESKNYNRAKECAQQVNNQELRTQMLEYIEQSEMQYLEQEGKGEDFIQKGKVEQGLDMIVQKGDWKQALDRAANAGGEILAKYLRRYAKFTMEKGSFGETIEAYSQYGMQLIPENYKIYKTLALEIFVECDSKEIQNLRSSLYNFYRLLQGAKEENSAAGKQFHKYLMVAHLLNLKSQYEKKNMSKLHQKLSVCLLRYCELVRIDKLFYEAGVSCQKQNQLTYAFVILNRYLDIYEAIQDPDGNDMGDNSGFLNTDIPSPYDVPLPEKNIVDQQKIEAIRNWVLEISYNQKVEKDFPLRQCESCKNQIYECCATCPKCKNESDICVLTGMPLLKGTFTNCRSCGKGGLKEYWNIYLQNFANCPWCNNPPN</sequence>
<comment type="similarity">
    <text evidence="8">Belongs to the IFT172 family.</text>
</comment>